<comment type="caution">
    <text evidence="2">The sequence shown here is derived from an EMBL/GenBank/DDBJ whole genome shotgun (WGS) entry which is preliminary data.</text>
</comment>
<dbReference type="Proteomes" id="UP000299102">
    <property type="component" value="Unassembled WGS sequence"/>
</dbReference>
<evidence type="ECO:0000313" key="3">
    <source>
        <dbReference type="Proteomes" id="UP000299102"/>
    </source>
</evidence>
<dbReference type="AlphaFoldDB" id="A0A4C1XGL6"/>
<keyword evidence="3" id="KW-1185">Reference proteome</keyword>
<organism evidence="2 3">
    <name type="scientific">Eumeta variegata</name>
    <name type="common">Bagworm moth</name>
    <name type="synonym">Eumeta japonica</name>
    <dbReference type="NCBI Taxonomy" id="151549"/>
    <lineage>
        <taxon>Eukaryota</taxon>
        <taxon>Metazoa</taxon>
        <taxon>Ecdysozoa</taxon>
        <taxon>Arthropoda</taxon>
        <taxon>Hexapoda</taxon>
        <taxon>Insecta</taxon>
        <taxon>Pterygota</taxon>
        <taxon>Neoptera</taxon>
        <taxon>Endopterygota</taxon>
        <taxon>Lepidoptera</taxon>
        <taxon>Glossata</taxon>
        <taxon>Ditrysia</taxon>
        <taxon>Tineoidea</taxon>
        <taxon>Psychidae</taxon>
        <taxon>Oiketicinae</taxon>
        <taxon>Eumeta</taxon>
    </lineage>
</organism>
<proteinExistence type="predicted"/>
<reference evidence="2 3" key="1">
    <citation type="journal article" date="2019" name="Commun. Biol.">
        <title>The bagworm genome reveals a unique fibroin gene that provides high tensile strength.</title>
        <authorList>
            <person name="Kono N."/>
            <person name="Nakamura H."/>
            <person name="Ohtoshi R."/>
            <person name="Tomita M."/>
            <person name="Numata K."/>
            <person name="Arakawa K."/>
        </authorList>
    </citation>
    <scope>NUCLEOTIDE SEQUENCE [LARGE SCALE GENOMIC DNA]</scope>
</reference>
<feature type="region of interest" description="Disordered" evidence="1">
    <location>
        <begin position="28"/>
        <end position="56"/>
    </location>
</feature>
<name>A0A4C1XGL6_EUMVA</name>
<evidence type="ECO:0000313" key="2">
    <source>
        <dbReference type="EMBL" id="GBP63036.1"/>
    </source>
</evidence>
<gene>
    <name evidence="2" type="ORF">EVAR_87408_1</name>
</gene>
<sequence>MRGGERRTNEHQRNWLEPVGARLPDRTLHRCSESPAGPRVRGESRISPRTETLSTHARTCATAPPLLISRRSTAARDARRTGTATAVRAIYTTITRP</sequence>
<evidence type="ECO:0000256" key="1">
    <source>
        <dbReference type="SAM" id="MobiDB-lite"/>
    </source>
</evidence>
<dbReference type="EMBL" id="BGZK01000857">
    <property type="protein sequence ID" value="GBP63036.1"/>
    <property type="molecule type" value="Genomic_DNA"/>
</dbReference>
<accession>A0A4C1XGL6</accession>
<protein>
    <submittedName>
        <fullName evidence="2">Uncharacterized protein</fullName>
    </submittedName>
</protein>